<sequence length="236" mass="25695">MRSQALDELRALWTRSGLPSPGEMGVRPGQLEFLDRRDAPWPDLRDVRAVLDAVGEPKAVIDRWERTWRYLDAASESAPRGEPDEDGPLGKALKAHTPDEFVAQLRALKAKAQRSFEDIAKASGNRLPKSTGHWMLRPGNFPARAEQVSDFVKACGVTNPAEAQLWLTAYARAQGRHRVHLTVAGTSPAAGDDLPRFLESVGDDLAARGQLQEAIAAYKEALAHHRHLASGGGEGG</sequence>
<keyword evidence="2" id="KW-1185">Reference proteome</keyword>
<dbReference type="RefSeq" id="WP_184811955.1">
    <property type="nucleotide sequence ID" value="NZ_JACHJQ010000004.1"/>
</dbReference>
<comment type="caution">
    <text evidence="1">The sequence shown here is derived from an EMBL/GenBank/DDBJ whole genome shotgun (WGS) entry which is preliminary data.</text>
</comment>
<accession>A0A7W7Q6F9</accession>
<reference evidence="1 2" key="1">
    <citation type="submission" date="2020-08" db="EMBL/GenBank/DDBJ databases">
        <title>Genomic Encyclopedia of Type Strains, Phase III (KMG-III): the genomes of soil and plant-associated and newly described type strains.</title>
        <authorList>
            <person name="Whitman W."/>
        </authorList>
    </citation>
    <scope>NUCLEOTIDE SEQUENCE [LARGE SCALE GENOMIC DNA]</scope>
    <source>
        <strain evidence="1 2">CECT 8960</strain>
    </source>
</reference>
<dbReference type="EMBL" id="JACHJQ010000004">
    <property type="protein sequence ID" value="MBB4907807.1"/>
    <property type="molecule type" value="Genomic_DNA"/>
</dbReference>
<dbReference type="Proteomes" id="UP000520767">
    <property type="component" value="Unassembled WGS sequence"/>
</dbReference>
<evidence type="ECO:0000313" key="2">
    <source>
        <dbReference type="Proteomes" id="UP000520767"/>
    </source>
</evidence>
<name>A0A7W7Q6F9_9PSEU</name>
<evidence type="ECO:0000313" key="1">
    <source>
        <dbReference type="EMBL" id="MBB4907807.1"/>
    </source>
</evidence>
<protein>
    <submittedName>
        <fullName evidence="1">Uncharacterized protein</fullName>
    </submittedName>
</protein>
<gene>
    <name evidence="1" type="ORF">FHR82_004049</name>
</gene>
<dbReference type="AlphaFoldDB" id="A0A7W7Q6F9"/>
<organism evidence="1 2">
    <name type="scientific">Actinophytocola algeriensis</name>
    <dbReference type="NCBI Taxonomy" id="1768010"/>
    <lineage>
        <taxon>Bacteria</taxon>
        <taxon>Bacillati</taxon>
        <taxon>Actinomycetota</taxon>
        <taxon>Actinomycetes</taxon>
        <taxon>Pseudonocardiales</taxon>
        <taxon>Pseudonocardiaceae</taxon>
    </lineage>
</organism>
<proteinExistence type="predicted"/>